<name>A0ABV2AS49_9EUKA</name>
<sequence>PLETFSLVFPTRELLRPGNKRLLESFQKRIANFCIGKYPLVYDVEDRRVVVLKYRDKRWTWNQEWDKETKYPRRKYFAESRPRVNGKFAKIRKDEFYEDE</sequence>
<gene>
    <name evidence="4" type="ORF">MHBO_003881</name>
</gene>
<keyword evidence="2" id="KW-0539">Nucleus</keyword>
<reference evidence="4 5" key="1">
    <citation type="journal article" date="2024" name="BMC Biol.">
        <title>Comparative genomics of Ascetosporea gives new insight into the evolutionary basis for animal parasitism in Rhizaria.</title>
        <authorList>
            <person name="Hiltunen Thoren M."/>
            <person name="Onut-Brannstrom I."/>
            <person name="Alfjorden A."/>
            <person name="Peckova H."/>
            <person name="Swords F."/>
            <person name="Hooper C."/>
            <person name="Holzer A.S."/>
            <person name="Bass D."/>
            <person name="Burki F."/>
        </authorList>
    </citation>
    <scope>NUCLEOTIDE SEQUENCE [LARGE SCALE GENOMIC DNA]</scope>
    <source>
        <strain evidence="4">20-A016</strain>
    </source>
</reference>
<feature type="non-terminal residue" evidence="4">
    <location>
        <position position="1"/>
    </location>
</feature>
<feature type="domain" description="CCT" evidence="3">
    <location>
        <begin position="47"/>
        <end position="91"/>
    </location>
</feature>
<organism evidence="4 5">
    <name type="scientific">Bonamia ostreae</name>
    <dbReference type="NCBI Taxonomy" id="126728"/>
    <lineage>
        <taxon>Eukaryota</taxon>
        <taxon>Sar</taxon>
        <taxon>Rhizaria</taxon>
        <taxon>Endomyxa</taxon>
        <taxon>Ascetosporea</taxon>
        <taxon>Haplosporida</taxon>
        <taxon>Bonamia</taxon>
    </lineage>
</organism>
<dbReference type="EMBL" id="JBDODL010002686">
    <property type="protein sequence ID" value="MES1922374.1"/>
    <property type="molecule type" value="Genomic_DNA"/>
</dbReference>
<protein>
    <recommendedName>
        <fullName evidence="3">CCT domain-containing protein</fullName>
    </recommendedName>
</protein>
<evidence type="ECO:0000313" key="5">
    <source>
        <dbReference type="Proteomes" id="UP001439008"/>
    </source>
</evidence>
<evidence type="ECO:0000259" key="3">
    <source>
        <dbReference type="PROSITE" id="PS51017"/>
    </source>
</evidence>
<dbReference type="Pfam" id="PF06203">
    <property type="entry name" value="CCT"/>
    <property type="match status" value="1"/>
</dbReference>
<comment type="caution">
    <text evidence="4">The sequence shown here is derived from an EMBL/GenBank/DDBJ whole genome shotgun (WGS) entry which is preliminary data.</text>
</comment>
<comment type="subcellular location">
    <subcellularLocation>
        <location evidence="1">Nucleus</location>
    </subcellularLocation>
</comment>
<proteinExistence type="predicted"/>
<evidence type="ECO:0000313" key="4">
    <source>
        <dbReference type="EMBL" id="MES1922374.1"/>
    </source>
</evidence>
<keyword evidence="5" id="KW-1185">Reference proteome</keyword>
<dbReference type="Proteomes" id="UP001439008">
    <property type="component" value="Unassembled WGS sequence"/>
</dbReference>
<accession>A0ABV2AS49</accession>
<evidence type="ECO:0000256" key="1">
    <source>
        <dbReference type="ARBA" id="ARBA00004123"/>
    </source>
</evidence>
<dbReference type="InterPro" id="IPR010402">
    <property type="entry name" value="CCT_domain"/>
</dbReference>
<evidence type="ECO:0000256" key="2">
    <source>
        <dbReference type="ARBA" id="ARBA00023242"/>
    </source>
</evidence>
<dbReference type="PROSITE" id="PS51017">
    <property type="entry name" value="CCT"/>
    <property type="match status" value="1"/>
</dbReference>